<dbReference type="RefSeq" id="WP_071878782.1">
    <property type="nucleotide sequence ID" value="NZ_JXLC01000025.1"/>
</dbReference>
<name>A0A0S3KAU4_9ENTE</name>
<sequence>MNNYLTETKFLDFNNKAIQNLIESKNWRSMDVRDKIQNIYNFIRDDIPFGFNIADELPASQILADGFGQCNTKGTLFMALLRANDIPCRIHAFLLDKKVQKGILEEDHYEVFPNQILHTWIEILYNGVWLDMEGFILDSKYFNNLQKKFSDSKGTFFGYGVGTSNLKKPEIDWDEGNTYIQKEGIVKDLGVYDSPDELLAAHSQNMSSEERKFYEDVIMDSMNKNIKKMRLL</sequence>
<dbReference type="Pfam" id="PF01841">
    <property type="entry name" value="Transglut_core"/>
    <property type="match status" value="1"/>
</dbReference>
<evidence type="ECO:0000259" key="1">
    <source>
        <dbReference type="Pfam" id="PF01841"/>
    </source>
</evidence>
<evidence type="ECO:0000313" key="2">
    <source>
        <dbReference type="EMBL" id="ALS01348.1"/>
    </source>
</evidence>
<dbReference type="AlphaFoldDB" id="A0A0S3KAU4"/>
<dbReference type="InterPro" id="IPR002931">
    <property type="entry name" value="Transglutaminase-like"/>
</dbReference>
<evidence type="ECO:0000313" key="4">
    <source>
        <dbReference type="Proteomes" id="UP000065511"/>
    </source>
</evidence>
<dbReference type="Gene3D" id="3.10.620.30">
    <property type="match status" value="1"/>
</dbReference>
<dbReference type="PANTHER" id="PTHR33490">
    <property type="entry name" value="BLR5614 PROTEIN-RELATED"/>
    <property type="match status" value="1"/>
</dbReference>
<keyword evidence="4" id="KW-1185">Reference proteome</keyword>
<dbReference type="OrthoDB" id="9804872at2"/>
<gene>
    <name evidence="2" type="ORF">ATZ33_08195</name>
    <name evidence="3" type="ORF">RV15_GL001792</name>
</gene>
<feature type="domain" description="Transglutaminase-like" evidence="1">
    <location>
        <begin position="31"/>
        <end position="133"/>
    </location>
</feature>
<protein>
    <submittedName>
        <fullName evidence="3">Transglutaminase</fullName>
    </submittedName>
</protein>
<evidence type="ECO:0000313" key="3">
    <source>
        <dbReference type="EMBL" id="OJG88607.1"/>
    </source>
</evidence>
<dbReference type="Proteomes" id="UP000183039">
    <property type="component" value="Unassembled WGS sequence"/>
</dbReference>
<dbReference type="SUPFAM" id="SSF54001">
    <property type="entry name" value="Cysteine proteinases"/>
    <property type="match status" value="1"/>
</dbReference>
<organism evidence="3 5">
    <name type="scientific">Enterococcus silesiacus</name>
    <dbReference type="NCBI Taxonomy" id="332949"/>
    <lineage>
        <taxon>Bacteria</taxon>
        <taxon>Bacillati</taxon>
        <taxon>Bacillota</taxon>
        <taxon>Bacilli</taxon>
        <taxon>Lactobacillales</taxon>
        <taxon>Enterococcaceae</taxon>
        <taxon>Enterococcus</taxon>
    </lineage>
</organism>
<dbReference type="InterPro" id="IPR038765">
    <property type="entry name" value="Papain-like_cys_pep_sf"/>
</dbReference>
<evidence type="ECO:0000313" key="5">
    <source>
        <dbReference type="Proteomes" id="UP000183039"/>
    </source>
</evidence>
<reference evidence="2 4" key="2">
    <citation type="submission" date="2015-12" db="EMBL/GenBank/DDBJ databases">
        <authorList>
            <person name="Lauer A."/>
            <person name="Humrighouse B."/>
            <person name="Loparev V."/>
            <person name="Shewmaker P.L."/>
            <person name="Whitney A.M."/>
            <person name="McLaughlin R.W."/>
        </authorList>
    </citation>
    <scope>NUCLEOTIDE SEQUENCE [LARGE SCALE GENOMIC DNA]</scope>
    <source>
        <strain evidence="2 4">LMG 23085</strain>
    </source>
</reference>
<accession>A0A0S3KAU4</accession>
<dbReference type="EMBL" id="JXLC01000025">
    <property type="protein sequence ID" value="OJG88607.1"/>
    <property type="molecule type" value="Genomic_DNA"/>
</dbReference>
<dbReference type="EMBL" id="CP013614">
    <property type="protein sequence ID" value="ALS01348.1"/>
    <property type="molecule type" value="Genomic_DNA"/>
</dbReference>
<proteinExistence type="predicted"/>
<dbReference type="Proteomes" id="UP000065511">
    <property type="component" value="Chromosome"/>
</dbReference>
<dbReference type="KEGG" id="ess:ATZ33_08195"/>
<reference evidence="3 5" key="1">
    <citation type="submission" date="2014-12" db="EMBL/GenBank/DDBJ databases">
        <title>Draft genome sequences of 29 type strains of Enterococci.</title>
        <authorList>
            <person name="Zhong Z."/>
            <person name="Sun Z."/>
            <person name="Liu W."/>
            <person name="Zhang W."/>
            <person name="Zhang H."/>
        </authorList>
    </citation>
    <scope>NUCLEOTIDE SEQUENCE [LARGE SCALE GENOMIC DNA]</scope>
    <source>
        <strain evidence="3 5">DSM 22801</strain>
    </source>
</reference>